<feature type="transmembrane region" description="Helical" evidence="2">
    <location>
        <begin position="9"/>
        <end position="34"/>
    </location>
</feature>
<dbReference type="AlphaFoldDB" id="A0A4V3SF05"/>
<sequence>MHVKQSRPLFWLCVSCTTFGLLCSFFALILPYWYARFPQSKNRFLSLGLWEICLEKFMPDDLGNAMYDGCFSLYDWHVKPLWPIIWRTWFVVCQAFATCSFIALLLAEVTLVTQACRLISHRGPRAVLFVMIVCGISCLCILISLITMGVGVDDESKRVPVLERNWLQGLDQCTLSWSYGLTAVSFPGCFLTLVVLCWFVYPKRSTKGLLSVAAWEWPTVNDWTCRYHLNDLRTSGSRSYSNPSRSVVSSGEERTRSGVSEPEPAPRPTLTFRQPLVSATPSASHSRSHRPSRTEYRHIQTAPNSALTGDMASPNVGKLSSYDPRSPDTVSLLSYEQPPPVARLQSPSNTVEEQSSIRTEDSNTRSFLLTSRSYRNGIPEQEDIGDWRRLPSPHHSSVATEAPHGSAAVMPSPGQQPKFMSSHSALDTSIWTVNSSTIQAARPMRRTGDSGEKASKKKSKRLDASKLPSKRNIEDPSETTQTHPPVQAARRMRRNP</sequence>
<dbReference type="PANTHER" id="PTHR21284:SF12">
    <property type="entry name" value="EG:80H7.2 PROTEIN"/>
    <property type="match status" value="1"/>
</dbReference>
<keyword evidence="2" id="KW-1133">Transmembrane helix</keyword>
<reference evidence="3 4" key="1">
    <citation type="journal article" date="2019" name="BMC Genomics">
        <title>New insights from Opisthorchis felineus genome: update on genomics of the epidemiologically important liver flukes.</title>
        <authorList>
            <person name="Ershov N.I."/>
            <person name="Mordvinov V.A."/>
            <person name="Prokhortchouk E.B."/>
            <person name="Pakharukova M.Y."/>
            <person name="Gunbin K.V."/>
            <person name="Ustyantsev K."/>
            <person name="Genaev M.A."/>
            <person name="Blinov A.G."/>
            <person name="Mazur A."/>
            <person name="Boulygina E."/>
            <person name="Tsygankova S."/>
            <person name="Khrameeva E."/>
            <person name="Chekanov N."/>
            <person name="Fan G."/>
            <person name="Xiao A."/>
            <person name="Zhang H."/>
            <person name="Xu X."/>
            <person name="Yang H."/>
            <person name="Solovyev V."/>
            <person name="Lee S.M."/>
            <person name="Liu X."/>
            <person name="Afonnikov D.A."/>
            <person name="Skryabin K.G."/>
        </authorList>
    </citation>
    <scope>NUCLEOTIDE SEQUENCE [LARGE SCALE GENOMIC DNA]</scope>
    <source>
        <strain evidence="3">AK-0245</strain>
        <tissue evidence="3">Whole organism</tissue>
    </source>
</reference>
<keyword evidence="2" id="KW-0472">Membrane</keyword>
<accession>A0A4V3SF05</accession>
<feature type="compositionally biased region" description="Polar residues" evidence="1">
    <location>
        <begin position="364"/>
        <end position="374"/>
    </location>
</feature>
<evidence type="ECO:0000313" key="4">
    <source>
        <dbReference type="Proteomes" id="UP000308267"/>
    </source>
</evidence>
<keyword evidence="4" id="KW-1185">Reference proteome</keyword>
<gene>
    <name evidence="3" type="ORF">CRM22_005227</name>
</gene>
<name>A0A4V3SF05_OPIFE</name>
<comment type="caution">
    <text evidence="3">The sequence shown here is derived from an EMBL/GenBank/DDBJ whole genome shotgun (WGS) entry which is preliminary data.</text>
</comment>
<dbReference type="Gene3D" id="1.20.140.150">
    <property type="match status" value="1"/>
</dbReference>
<feature type="transmembrane region" description="Helical" evidence="2">
    <location>
        <begin position="84"/>
        <end position="106"/>
    </location>
</feature>
<protein>
    <submittedName>
        <fullName evidence="3">Uncharacterized protein</fullName>
    </submittedName>
</protein>
<feature type="transmembrane region" description="Helical" evidence="2">
    <location>
        <begin position="177"/>
        <end position="201"/>
    </location>
</feature>
<proteinExistence type="predicted"/>
<dbReference type="Proteomes" id="UP000308267">
    <property type="component" value="Unassembled WGS sequence"/>
</dbReference>
<evidence type="ECO:0000256" key="1">
    <source>
        <dbReference type="SAM" id="MobiDB-lite"/>
    </source>
</evidence>
<feature type="region of interest" description="Disordered" evidence="1">
    <location>
        <begin position="235"/>
        <end position="423"/>
    </location>
</feature>
<feature type="compositionally biased region" description="Low complexity" evidence="1">
    <location>
        <begin position="235"/>
        <end position="250"/>
    </location>
</feature>
<feature type="region of interest" description="Disordered" evidence="1">
    <location>
        <begin position="436"/>
        <end position="496"/>
    </location>
</feature>
<feature type="compositionally biased region" description="Polar residues" evidence="1">
    <location>
        <begin position="413"/>
        <end position="423"/>
    </location>
</feature>
<keyword evidence="2" id="KW-0812">Transmembrane</keyword>
<organism evidence="3 4">
    <name type="scientific">Opisthorchis felineus</name>
    <dbReference type="NCBI Taxonomy" id="147828"/>
    <lineage>
        <taxon>Eukaryota</taxon>
        <taxon>Metazoa</taxon>
        <taxon>Spiralia</taxon>
        <taxon>Lophotrochozoa</taxon>
        <taxon>Platyhelminthes</taxon>
        <taxon>Trematoda</taxon>
        <taxon>Digenea</taxon>
        <taxon>Opisthorchiida</taxon>
        <taxon>Opisthorchiata</taxon>
        <taxon>Opisthorchiidae</taxon>
        <taxon>Opisthorchis</taxon>
    </lineage>
</organism>
<evidence type="ECO:0000256" key="2">
    <source>
        <dbReference type="SAM" id="Phobius"/>
    </source>
</evidence>
<feature type="compositionally biased region" description="Polar residues" evidence="1">
    <location>
        <begin position="345"/>
        <end position="357"/>
    </location>
</feature>
<dbReference type="PANTHER" id="PTHR21284">
    <property type="entry name" value="EG:80H7.2 PROTEIN"/>
    <property type="match status" value="1"/>
</dbReference>
<evidence type="ECO:0000313" key="3">
    <source>
        <dbReference type="EMBL" id="TGZ66614.1"/>
    </source>
</evidence>
<dbReference type="OrthoDB" id="6140671at2759"/>
<feature type="transmembrane region" description="Helical" evidence="2">
    <location>
        <begin position="127"/>
        <end position="152"/>
    </location>
</feature>
<dbReference type="EMBL" id="SJOL01006446">
    <property type="protein sequence ID" value="TGZ66614.1"/>
    <property type="molecule type" value="Genomic_DNA"/>
</dbReference>